<evidence type="ECO:0000313" key="2">
    <source>
        <dbReference type="EMBL" id="MBA0792218.1"/>
    </source>
</evidence>
<gene>
    <name evidence="2" type="ORF">Gohar_016735</name>
</gene>
<accession>A0A7J9G4C0</accession>
<proteinExistence type="predicted"/>
<evidence type="ECO:0000256" key="1">
    <source>
        <dbReference type="SAM" id="Phobius"/>
    </source>
</evidence>
<feature type="transmembrane region" description="Helical" evidence="1">
    <location>
        <begin position="75"/>
        <end position="93"/>
    </location>
</feature>
<keyword evidence="1" id="KW-1133">Transmembrane helix</keyword>
<organism evidence="2 3">
    <name type="scientific">Gossypium harknessii</name>
    <dbReference type="NCBI Taxonomy" id="34285"/>
    <lineage>
        <taxon>Eukaryota</taxon>
        <taxon>Viridiplantae</taxon>
        <taxon>Streptophyta</taxon>
        <taxon>Embryophyta</taxon>
        <taxon>Tracheophyta</taxon>
        <taxon>Spermatophyta</taxon>
        <taxon>Magnoliopsida</taxon>
        <taxon>eudicotyledons</taxon>
        <taxon>Gunneridae</taxon>
        <taxon>Pentapetalae</taxon>
        <taxon>rosids</taxon>
        <taxon>malvids</taxon>
        <taxon>Malvales</taxon>
        <taxon>Malvaceae</taxon>
        <taxon>Malvoideae</taxon>
        <taxon>Gossypium</taxon>
    </lineage>
</organism>
<dbReference type="Proteomes" id="UP000593560">
    <property type="component" value="Unassembled WGS sequence"/>
</dbReference>
<keyword evidence="1" id="KW-0812">Transmembrane</keyword>
<name>A0A7J9G4C0_9ROSI</name>
<protein>
    <submittedName>
        <fullName evidence="2">Uncharacterized protein</fullName>
    </submittedName>
</protein>
<dbReference type="EMBL" id="JABFAD010000002">
    <property type="protein sequence ID" value="MBA0792218.1"/>
    <property type="molecule type" value="Genomic_DNA"/>
</dbReference>
<dbReference type="AlphaFoldDB" id="A0A7J9G4C0"/>
<keyword evidence="1" id="KW-0472">Membrane</keyword>
<keyword evidence="3" id="KW-1185">Reference proteome</keyword>
<reference evidence="2 3" key="1">
    <citation type="journal article" date="2019" name="Genome Biol. Evol.">
        <title>Insights into the evolution of the New World diploid cottons (Gossypium, subgenus Houzingenia) based on genome sequencing.</title>
        <authorList>
            <person name="Grover C.E."/>
            <person name="Arick M.A. 2nd"/>
            <person name="Thrash A."/>
            <person name="Conover J.L."/>
            <person name="Sanders W.S."/>
            <person name="Peterson D.G."/>
            <person name="Frelichowski J.E."/>
            <person name="Scheffler J.A."/>
            <person name="Scheffler B.E."/>
            <person name="Wendel J.F."/>
        </authorList>
    </citation>
    <scope>NUCLEOTIDE SEQUENCE [LARGE SCALE GENOMIC DNA]</scope>
    <source>
        <strain evidence="2">0</strain>
        <tissue evidence="2">Leaf</tissue>
    </source>
</reference>
<comment type="caution">
    <text evidence="2">The sequence shown here is derived from an EMBL/GenBank/DDBJ whole genome shotgun (WGS) entry which is preliminary data.</text>
</comment>
<sequence>MMLKVEEKYERAFESYVHDDHNFFLDLTAEDGVSTFDDWEIVLIDVHCLFYGWQDCGDLDIISMTSKIRDNYNKYWAFWTLGSTCFFLMLLMTL</sequence>
<dbReference type="OrthoDB" id="998233at2759"/>
<evidence type="ECO:0000313" key="3">
    <source>
        <dbReference type="Proteomes" id="UP000593560"/>
    </source>
</evidence>